<dbReference type="STRING" id="1792845.BC343_07360"/>
<dbReference type="Proteomes" id="UP000189739">
    <property type="component" value="Unassembled WGS sequence"/>
</dbReference>
<gene>
    <name evidence="1" type="ORF">BC343_07360</name>
</gene>
<sequence length="650" mass="72029">MDQNIDNRHKEILWDLLANPAENGQLYKHNLERLVQDNPQSGLLQVMYARSLQTPDIQKASAYFSPKTLHKLMHDADGLLPVSRDRVNKYLNGHKPAEPENYFNIGTAPETAPVITDEESDAPVNIFQKLSQQAAPQPVDNFTPTEELLPAHDEPPMLPQHEEENTFHSDTIGFIPEPEQSPAPLVTYIPPVEIPVAATAYAQPAQDEDDDEYANPWDLSKLDEKEAVNAPEPVKEEIAPAAEAAPQPVAEIKTEPAAEIPAEPAGTPIEVEPIEEIAPAPLVESLPQPEATAITEEPKVETYDHSLSVIEPIAVEKPAEAPKAEEETTSFNVFHKQDEIKEPVYDEIVSIDAIGIESLGNTFAESEHTEQLEEADANEEAIKAQENLIADETERLMYGNIAATDYLSFDKKLDELRAGFTNASTPTETAAQPVAQVPAPEPTAEPAIEAAPEPVAQFAVAEVTQQPQIAETAKDPERVSKYDDDTLPYSFLWWLDKTRKEHAGSTRPYAQAQPQGAAIADNIKAVTADGLQQQYFANIFSLTSVSSVGDIEPPQIAFDPEKKEDVIIERFIHNDPQIKPLAADKLDNENKARRSSEDQDAMVTETLARIYGDQMLYHKAIATYKKLMLKIPEKKTYFATQIEQLEKKIN</sequence>
<accession>A0A1S9PC37</accession>
<dbReference type="RefSeq" id="WP_078349178.1">
    <property type="nucleotide sequence ID" value="NZ_MBTF01000023.1"/>
</dbReference>
<name>A0A1S9PC37_9SPHI</name>
<proteinExistence type="predicted"/>
<dbReference type="OrthoDB" id="594666at2"/>
<reference evidence="1 2" key="1">
    <citation type="submission" date="2016-07" db="EMBL/GenBank/DDBJ databases">
        <title>Genomic analysis of zinc-resistant bacterium Mucilaginibacter pedocola TBZ30.</title>
        <authorList>
            <person name="Huang J."/>
            <person name="Tang J."/>
        </authorList>
    </citation>
    <scope>NUCLEOTIDE SEQUENCE [LARGE SCALE GENOMIC DNA]</scope>
    <source>
        <strain evidence="1 2">TBZ30</strain>
    </source>
</reference>
<organism evidence="1 2">
    <name type="scientific">Mucilaginibacter pedocola</name>
    <dbReference type="NCBI Taxonomy" id="1792845"/>
    <lineage>
        <taxon>Bacteria</taxon>
        <taxon>Pseudomonadati</taxon>
        <taxon>Bacteroidota</taxon>
        <taxon>Sphingobacteriia</taxon>
        <taxon>Sphingobacteriales</taxon>
        <taxon>Sphingobacteriaceae</taxon>
        <taxon>Mucilaginibacter</taxon>
    </lineage>
</organism>
<keyword evidence="2" id="KW-1185">Reference proteome</keyword>
<protein>
    <submittedName>
        <fullName evidence="1">Uncharacterized protein</fullName>
    </submittedName>
</protein>
<dbReference type="AlphaFoldDB" id="A0A1S9PC37"/>
<evidence type="ECO:0000313" key="2">
    <source>
        <dbReference type="Proteomes" id="UP000189739"/>
    </source>
</evidence>
<comment type="caution">
    <text evidence="1">The sequence shown here is derived from an EMBL/GenBank/DDBJ whole genome shotgun (WGS) entry which is preliminary data.</text>
</comment>
<evidence type="ECO:0000313" key="1">
    <source>
        <dbReference type="EMBL" id="OOQ58481.1"/>
    </source>
</evidence>
<dbReference type="EMBL" id="MBTF01000023">
    <property type="protein sequence ID" value="OOQ58481.1"/>
    <property type="molecule type" value="Genomic_DNA"/>
</dbReference>